<keyword evidence="3 6" id="KW-0812">Transmembrane</keyword>
<evidence type="ECO:0000313" key="7">
    <source>
        <dbReference type="EMBL" id="MBE9032292.1"/>
    </source>
</evidence>
<name>A0A928VR98_9CYAN</name>
<evidence type="ECO:0000313" key="8">
    <source>
        <dbReference type="Proteomes" id="UP000625316"/>
    </source>
</evidence>
<dbReference type="InterPro" id="IPR005495">
    <property type="entry name" value="LptG/LptF_permease"/>
</dbReference>
<dbReference type="PANTHER" id="PTHR33529">
    <property type="entry name" value="SLR0882 PROTEIN-RELATED"/>
    <property type="match status" value="1"/>
</dbReference>
<feature type="transmembrane region" description="Helical" evidence="6">
    <location>
        <begin position="30"/>
        <end position="52"/>
    </location>
</feature>
<dbReference type="GO" id="GO:0015920">
    <property type="term" value="P:lipopolysaccharide transport"/>
    <property type="evidence" value="ECO:0007669"/>
    <property type="project" value="TreeGrafter"/>
</dbReference>
<feature type="transmembrane region" description="Helical" evidence="6">
    <location>
        <begin position="115"/>
        <end position="136"/>
    </location>
</feature>
<evidence type="ECO:0000256" key="2">
    <source>
        <dbReference type="ARBA" id="ARBA00022475"/>
    </source>
</evidence>
<dbReference type="PANTHER" id="PTHR33529:SF6">
    <property type="entry name" value="YJGP_YJGQ FAMILY PERMEASE"/>
    <property type="match status" value="1"/>
</dbReference>
<reference evidence="7" key="1">
    <citation type="submission" date="2020-10" db="EMBL/GenBank/DDBJ databases">
        <authorList>
            <person name="Castelo-Branco R."/>
            <person name="Eusebio N."/>
            <person name="Adriana R."/>
            <person name="Vieira A."/>
            <person name="Brugerolle De Fraissinette N."/>
            <person name="Rezende De Castro R."/>
            <person name="Schneider M.P."/>
            <person name="Vasconcelos V."/>
            <person name="Leao P.N."/>
        </authorList>
    </citation>
    <scope>NUCLEOTIDE SEQUENCE</scope>
    <source>
        <strain evidence="7">LEGE 11480</strain>
    </source>
</reference>
<dbReference type="Proteomes" id="UP000625316">
    <property type="component" value="Unassembled WGS sequence"/>
</dbReference>
<feature type="transmembrane region" description="Helical" evidence="6">
    <location>
        <begin position="361"/>
        <end position="386"/>
    </location>
</feature>
<dbReference type="RefSeq" id="WP_264327113.1">
    <property type="nucleotide sequence ID" value="NZ_JADEXQ010000098.1"/>
</dbReference>
<comment type="caution">
    <text evidence="7">The sequence shown here is derived from an EMBL/GenBank/DDBJ whole genome shotgun (WGS) entry which is preliminary data.</text>
</comment>
<feature type="transmembrane region" description="Helical" evidence="6">
    <location>
        <begin position="310"/>
        <end position="327"/>
    </location>
</feature>
<keyword evidence="5 6" id="KW-0472">Membrane</keyword>
<dbReference type="EMBL" id="JADEXQ010000098">
    <property type="protein sequence ID" value="MBE9032292.1"/>
    <property type="molecule type" value="Genomic_DNA"/>
</dbReference>
<feature type="transmembrane region" description="Helical" evidence="6">
    <location>
        <begin position="72"/>
        <end position="94"/>
    </location>
</feature>
<dbReference type="AlphaFoldDB" id="A0A928VR98"/>
<dbReference type="Pfam" id="PF03739">
    <property type="entry name" value="LptF_LptG"/>
    <property type="match status" value="1"/>
</dbReference>
<evidence type="ECO:0000256" key="5">
    <source>
        <dbReference type="ARBA" id="ARBA00023136"/>
    </source>
</evidence>
<gene>
    <name evidence="7" type="ORF">IQ266_21370</name>
</gene>
<proteinExistence type="predicted"/>
<evidence type="ECO:0000256" key="4">
    <source>
        <dbReference type="ARBA" id="ARBA00022989"/>
    </source>
</evidence>
<organism evidence="7 8">
    <name type="scientific">Romeriopsis navalis LEGE 11480</name>
    <dbReference type="NCBI Taxonomy" id="2777977"/>
    <lineage>
        <taxon>Bacteria</taxon>
        <taxon>Bacillati</taxon>
        <taxon>Cyanobacteriota</taxon>
        <taxon>Cyanophyceae</taxon>
        <taxon>Leptolyngbyales</taxon>
        <taxon>Leptolyngbyaceae</taxon>
        <taxon>Romeriopsis</taxon>
        <taxon>Romeriopsis navalis</taxon>
    </lineage>
</organism>
<dbReference type="GO" id="GO:0043190">
    <property type="term" value="C:ATP-binding cassette (ABC) transporter complex"/>
    <property type="evidence" value="ECO:0007669"/>
    <property type="project" value="TreeGrafter"/>
</dbReference>
<protein>
    <submittedName>
        <fullName evidence="7">LptF/LptG family permease</fullName>
    </submittedName>
</protein>
<sequence length="391" mass="43334">MSATLKQKPALSVWNPFRVSVLDRYLLKQLLLPFLFGVAAFSSIGVSVGALFDLIRKITTVNLPFEIALQVFFLQIPLYISYALPMSTLLATLMMYSRLSTDSELIALRSAGMSLYRLIMPAVFLSLMITLTSFAFNEAIVPAANYRATTTLETALKADTKKFQEENILSSEYAEVKGEDGKTKRVLSRIFYASEFNGDSLSGLTVLDFSQTGLTQIISADAAKWEVAKGRWKFSDGTIYVVSPDGSYRNIFKFAEQEIQLPRTPLDLANRKQDWMEMNIAELQEALALANSTGDEKQAYKMRLRIQQKLAIPFICLVFGVIGSTLGMRPQRSGKGTSFAISILIIFGYYLVSFICDSLGLLAIFSPIMAAWIPTFLGLGLGGLLLSRASR</sequence>
<comment type="subcellular location">
    <subcellularLocation>
        <location evidence="1">Cell membrane</location>
        <topology evidence="1">Multi-pass membrane protein</topology>
    </subcellularLocation>
</comment>
<feature type="transmembrane region" description="Helical" evidence="6">
    <location>
        <begin position="339"/>
        <end position="355"/>
    </location>
</feature>
<keyword evidence="8" id="KW-1185">Reference proteome</keyword>
<accession>A0A928VR98</accession>
<evidence type="ECO:0000256" key="6">
    <source>
        <dbReference type="SAM" id="Phobius"/>
    </source>
</evidence>
<keyword evidence="2" id="KW-1003">Cell membrane</keyword>
<keyword evidence="4 6" id="KW-1133">Transmembrane helix</keyword>
<evidence type="ECO:0000256" key="1">
    <source>
        <dbReference type="ARBA" id="ARBA00004651"/>
    </source>
</evidence>
<evidence type="ECO:0000256" key="3">
    <source>
        <dbReference type="ARBA" id="ARBA00022692"/>
    </source>
</evidence>